<dbReference type="Proteomes" id="UP000271925">
    <property type="component" value="Unassembled WGS sequence"/>
</dbReference>
<name>A0A3P1BPK0_9BACT</name>
<gene>
    <name evidence="2" type="ORF">EHT25_20610</name>
</gene>
<dbReference type="OrthoDB" id="127762at2"/>
<feature type="chain" id="PRO_5017937430" description="Gliding motility-associated C-terminal domain-containing protein" evidence="1">
    <location>
        <begin position="23"/>
        <end position="1781"/>
    </location>
</feature>
<keyword evidence="1" id="KW-0732">Signal</keyword>
<dbReference type="RefSeq" id="WP_124877006.1">
    <property type="nucleotide sequence ID" value="NZ_RQJO01000009.1"/>
</dbReference>
<keyword evidence="3" id="KW-1185">Reference proteome</keyword>
<evidence type="ECO:0000256" key="1">
    <source>
        <dbReference type="SAM" id="SignalP"/>
    </source>
</evidence>
<reference evidence="2 3" key="1">
    <citation type="submission" date="2018-11" db="EMBL/GenBank/DDBJ databases">
        <authorList>
            <person name="Zhou Z."/>
            <person name="Wang G."/>
        </authorList>
    </citation>
    <scope>NUCLEOTIDE SEQUENCE [LARGE SCALE GENOMIC DNA]</scope>
    <source>
        <strain evidence="2 3">KCTC52004</strain>
    </source>
</reference>
<evidence type="ECO:0000313" key="3">
    <source>
        <dbReference type="Proteomes" id="UP000271925"/>
    </source>
</evidence>
<accession>A0A3P1BPK0</accession>
<organism evidence="2 3">
    <name type="scientific">Larkinella rosea</name>
    <dbReference type="NCBI Taxonomy" id="2025312"/>
    <lineage>
        <taxon>Bacteria</taxon>
        <taxon>Pseudomonadati</taxon>
        <taxon>Bacteroidota</taxon>
        <taxon>Cytophagia</taxon>
        <taxon>Cytophagales</taxon>
        <taxon>Spirosomataceae</taxon>
        <taxon>Larkinella</taxon>
    </lineage>
</organism>
<feature type="signal peptide" evidence="1">
    <location>
        <begin position="1"/>
        <end position="22"/>
    </location>
</feature>
<proteinExistence type="predicted"/>
<evidence type="ECO:0008006" key="4">
    <source>
        <dbReference type="Google" id="ProtNLM"/>
    </source>
</evidence>
<evidence type="ECO:0000313" key="2">
    <source>
        <dbReference type="EMBL" id="RRB02843.1"/>
    </source>
</evidence>
<protein>
    <recommendedName>
        <fullName evidence="4">Gliding motility-associated C-terminal domain-containing protein</fullName>
    </recommendedName>
</protein>
<comment type="caution">
    <text evidence="2">The sequence shown here is derived from an EMBL/GenBank/DDBJ whole genome shotgun (WGS) entry which is preliminary data.</text>
</comment>
<sequence length="1781" mass="189081">MKTRLPISILFIFLLTSFSALASSENKLPIWPTRYTGLADQPTVAAIEEALAKGTLVEVTNLEISDAFVEKALTQLPLTLRVSKPEAGTGRTVQYDLTILGITVTTDGIKFTLGAKFIIPGTDKALYFGGSDIPMSFKGGAFSGAINLIDGGSTTDLGMGPNARFTLGPQTQLQFSCGKFSGISLDGELTVSHNSLLAQGIKNIIEKDFLVNTGTDNTSAGEYRFHFNTGVKDQWISIINLDTPSLWGIGSGNSDEVGQWFEKSPQTSTFTLDLSHKLITVKKNNPCDPLPSGPVLTAVDNRTSIGVGESVDLNASGCENSTLEWQGGPPDSGFWRVNPSVTTTYRARCKRSNDCMSGWSEITINVIAPPVLCDPIPSGPVLTAVDNRTSIPIGESVDLNASSCENSTLEWQGGPPDSGFWRVNPSVTTTYRARCKRSNDCVSGWVEITINIINAPPPCDPNLSAPVLTAEQPRIANGSSTNLTVSACVVGYLEWEGGDPGSSVSPAQTTTYRVRCKQSDACVSGWAETTVVVEGGSCDPNLTAPVLTAEQPRIANGSSTNLTVSACVVGYLEWEGGDPGASVRPAQTTTYRVRCRQSDACVSGWSETTVVVEGGSCDPNLTAPVLTAEQPRIANGSSTNLTVSACVVGYLEWEGGDPGMRVSPAQTTTYRVRCKQSDDCVSGWAETTVEVEGGSCDPNLTAPVLIAEQPRIANGSSTNLTVSACVVGYLEWEGGDPGMRVSPAQTTTYRVRCKQSDACVSGWAETTVVVEGGSCDPNLTAPALIAEQPRIANGSSTNLTVSACVVGYLEWEGGDPGSSVRPAQTTTYRVRCRQSEECVSGWAETTVVVEGGSCDPNLTAPALTAEQPRIANGSSTNLTVSACVVGYLEWEGGDPGMRVSPAQTTTYRVRCKQSDDCVSGWAETTVEVEGGSCDPNLTAPVLIAEQPRIANGSSTNLTVSACVVGYLEWEGGDPGMRVSPAQTTTYRVRCKQSDACVSGWAETTVVVEGGSCDPNLTAPVLTAEQPRIANGSSTNLTVSACLVGYLEWEGGDPGSRVSPAQTTTYKVRCRQSDACVSGWAETTVEVHDGCNVPKPAVWADPASILAGGSSTLHASGCAGTLKWEGGPSGGDWPVSPSGTTTYQVYCVEGPCQSERVEVTVTVGVEPTPCDPPILTASDGRTRIQKGESIQLIASACNGQLVWDDDVIDASRSVSPENTTTYRVYCERNGCSASTELTIFVDSAPTRPLATRSSGPQFGTSANCDANQNYPMNYYSSDGQLYSGITLYISNQIANENHPPSAFYTLSDGRWMHVGENGVVDQLQSCSISPPPCIPPSAPILYSYAPQTTKGITMNLYSDGCGSSTFEWDNGSTQISRYVTPDVTTIYRARCKVMNAVPECASEWAEIKIIVVEPCTTPPAAPQLHSPGKEMPRGEPAGMWLYSDGCTNSDFEWEDGTAEASRMVSPQETTTYRARCKASDKCYSDWAEITITIVDVPQPPTTPTTPVTPNPDPPVVYTRPFAVQTSGPQFGSGANCDPGQNFPMAFYSSDGQLYSGVTLFISNDLSNENHPSSAYYTLSDNRWMHVNGAGEVDHLEVCSVSPPPPPPPPPCNPSIPYVWADHSNIVAGGSAWLQAIGCNGTLEWEGGHSGSDWTVSPTQTTTYRVLCKISGICSSDWSTITITVEPPVIVGPPSLPSTPAKTVQEIVGLSASYSTSEQACFIYDPGNINKLYSTGYGLVENIDAYSDDKGMTPLPDGYYKISGSTSWIHIVGGRLVEKGECQ</sequence>
<dbReference type="EMBL" id="RQJO01000009">
    <property type="protein sequence ID" value="RRB02843.1"/>
    <property type="molecule type" value="Genomic_DNA"/>
</dbReference>